<evidence type="ECO:0000313" key="3">
    <source>
        <dbReference type="Proteomes" id="UP000253720"/>
    </source>
</evidence>
<keyword evidence="3" id="KW-1185">Reference proteome</keyword>
<organism evidence="2 3">
    <name type="scientific">Pseudomonas kribbensis</name>
    <dbReference type="NCBI Taxonomy" id="1628086"/>
    <lineage>
        <taxon>Bacteria</taxon>
        <taxon>Pseudomonadati</taxon>
        <taxon>Pseudomonadota</taxon>
        <taxon>Gammaproteobacteria</taxon>
        <taxon>Pseudomonadales</taxon>
        <taxon>Pseudomonadaceae</taxon>
        <taxon>Pseudomonas</taxon>
    </lineage>
</organism>
<evidence type="ECO:0000313" key="2">
    <source>
        <dbReference type="EMBL" id="AXI59837.1"/>
    </source>
</evidence>
<dbReference type="Proteomes" id="UP000253720">
    <property type="component" value="Chromosome"/>
</dbReference>
<accession>A0A345RKM1</accession>
<sequence>MVNQVLHLEFGDAFDADEIQCTSRYTFAVGTRQVVQEEIRSLTEQFILGLHEEGRRAVVSFKGRDLPPGLNQQWLEEILIHDVRSRYGAELGKRYQRADVIAAMAGALRESLLLSALEARYQGHLSNDDNLSSIQRAVTGDGAFVIDGIRFLDNTRPLAQMLVIGFREGRDTPMFLYAPYSPGGQTWYECRSRRQVDITVIDWTREPAGRDFIASRAHALNRDQIVGFLKRLEQMPTLWQGIIPAPTPHLADEVLNGIVENERTWRISEEENQRPYGYRTAPVEQRQRFARIHCELKALQTLAVREGGLITYERFCFELIKERVEQILGEDDETHVNPDLIYVDVDPQRQMTLTELIITETHFYANDAGSPWSYPRYTLDSAHPPVKKLDIRHIAKWSQHLRPGEKYIEMLTKEYLDPTHPKGAFKRQLHKEISLRQMQIGVLHECFHGRLKSAQFDELLRIIAAGEKVDTRPLFSIPFEAPGLFQLHIRDRPVVGVFVLRGISAGPFESYLFTPDSPDGRLIRPYSEFVPAVKTLGLGQYLYKRVRYKDQPVVGTYITDLEQLRSFTEAPVVQPFSRATDFSGDFDGLIQRTLSDVDEKTESLDEIVFRLVFNAVEAAATAISIVIPPVGIAMGVALLTKNLWEAAEAYNDGDRATAQVHFFWALVELASLGKAGYSRLAPTKAQKDLIGLLGDVYTVEKFFSQATGQKRLPLQALEIIQSVLDEPDSFVSRTYLR</sequence>
<reference evidence="2 3" key="1">
    <citation type="submission" date="2018-05" db="EMBL/GenBank/DDBJ databases">
        <title>Complete genome sequence of Pseudomonas kribbensis 46-2(T).</title>
        <authorList>
            <person name="Jeong H."/>
            <person name="Lee S.-G."/>
            <person name="Rha E."/>
            <person name="Kim H."/>
        </authorList>
    </citation>
    <scope>NUCLEOTIDE SEQUENCE [LARGE SCALE GENOMIC DNA]</scope>
    <source>
        <strain evidence="2 3">46-2</strain>
    </source>
</reference>
<feature type="domain" description="Dermonecrotic toxin N-terminal" evidence="1">
    <location>
        <begin position="5"/>
        <end position="216"/>
    </location>
</feature>
<dbReference type="EMBL" id="CP029608">
    <property type="protein sequence ID" value="AXI59837.1"/>
    <property type="molecule type" value="Genomic_DNA"/>
</dbReference>
<dbReference type="Pfam" id="PF20178">
    <property type="entry name" value="ToxA_N"/>
    <property type="match status" value="1"/>
</dbReference>
<protein>
    <recommendedName>
        <fullName evidence="1">Dermonecrotic toxin N-terminal domain-containing protein</fullName>
    </recommendedName>
</protein>
<name>A0A345RKM1_9PSED</name>
<proteinExistence type="predicted"/>
<gene>
    <name evidence="2" type="ORF">DLD99_04940</name>
</gene>
<dbReference type="AlphaFoldDB" id="A0A345RKM1"/>
<dbReference type="InterPro" id="IPR046673">
    <property type="entry name" value="ToxA_N"/>
</dbReference>
<dbReference type="KEGG" id="pke:DLD99_04940"/>
<evidence type="ECO:0000259" key="1">
    <source>
        <dbReference type="Pfam" id="PF20178"/>
    </source>
</evidence>